<feature type="transmembrane region" description="Helical" evidence="2">
    <location>
        <begin position="2892"/>
        <end position="2918"/>
    </location>
</feature>
<feature type="transmembrane region" description="Helical" evidence="2">
    <location>
        <begin position="2831"/>
        <end position="2848"/>
    </location>
</feature>
<keyword evidence="4" id="KW-1185">Reference proteome</keyword>
<protein>
    <recommendedName>
        <fullName evidence="5">Transmembrane protein</fullName>
    </recommendedName>
</protein>
<keyword evidence="2" id="KW-0812">Transmembrane</keyword>
<feature type="transmembrane region" description="Helical" evidence="2">
    <location>
        <begin position="2753"/>
        <end position="2777"/>
    </location>
</feature>
<feature type="transmembrane region" description="Helical" evidence="2">
    <location>
        <begin position="2554"/>
        <end position="2576"/>
    </location>
</feature>
<dbReference type="EMBL" id="CAJJDN010000076">
    <property type="protein sequence ID" value="CAD8101522.1"/>
    <property type="molecule type" value="Genomic_DNA"/>
</dbReference>
<evidence type="ECO:0000313" key="3">
    <source>
        <dbReference type="EMBL" id="CAD8101522.1"/>
    </source>
</evidence>
<evidence type="ECO:0000256" key="1">
    <source>
        <dbReference type="SAM" id="MobiDB-lite"/>
    </source>
</evidence>
<dbReference type="InterPro" id="IPR006212">
    <property type="entry name" value="Furin_repeat"/>
</dbReference>
<evidence type="ECO:0000313" key="4">
    <source>
        <dbReference type="Proteomes" id="UP000692954"/>
    </source>
</evidence>
<sequence>MLSTNNNQLSFDFALSKEFIKGLTNTGFGVWMNYQPLNYKVEQYNRVSQNISFLNKQILIEGGQFIYSIEQSHDNYKWLVVSADIDSNKQKISHKVFYSFKTLSNTLSFEFDNFLYEGQWIMFYCYFNNILRQTQIGFYNIQESLSIQVVNDLPEYVQKIKHNLGNIYSYKNQDENLILLNQFQGLLTSVFSGGQENVFLDLDSCLQEFFSYPKCLEVNYRIGEKTQNQEMDGSQYLKIESQNFESPRYVLKGWIMLKQSIKTFQETTIFRITINQDYTDDFKIGDRDLLLKYYQSSIPPKNGFQISTYSYEFPIKKRYKTNEDDQINQFGNEYQELLILWHYFQFEIGTKNNNEQPILSIFFPSIDQVRYFTWNKTIRHFSGTKFYVFFGGDDYTINYLRGSIRDIEFQQLCKPQIIEYKPSCHYSCLTCDGPTKYNCLTCPYQSFRQLSKKEKTCTCQQKFVDKVDVQECQSVIQAFPQIQIQEIELNCQLQGYSNCNQDNIECNFGYFEYQNMCVQCPYYYEVYSGTQISCLDCFISPKQFKITLTCKMKAQTYYLNSDYLYQVQQRVQNDYLFYEIQTNIEGTHELKLCQGCVSQEKCKSGFYLENTECRSCLYGCQTCQNSFECEACFSNFYLSKEKLCIQCQDCLNCYYLQDGICYCVSCLENSIIINNKCISCGDYCQECDGSRFCHYCIGSPQQYYLSMDGKNCAQCNIENCIYCFDYILSGDLLQTNLDINFKVIDSNFQQINVGCALCKENHHYNFNNQKCELKFIDDDCQFAIIQNENQKRTCLISIINDDAIQVSNCLMISKCISCIHNYTENESFCIICEDGYYSAVLTGKCIQCGQICKTCIQQNKKYRDYWKWSIKAFYKFVINPNNDHPFENYATTYSDTDLNLVCTSCHYGYILYDQQCIQGCDQTCNICEIIDGKAMCIQCLETISGFIKSSNNNRSCMQCPSNCKACIDRSESEIYEVNPYFILTDQNKFQTRICYEKSQANNTQEKFYYDSFTQTVVVCNKYDSCYNKIIILQNLYCDASTYLEQQQESNDQYFESKNVIISDFSGYGYFDQLEKSQFFDYLNEISARHIQFEYTLIQGPNQPCLLKNKQIFSTLAQYVFSIQQIDIKFKGRLLQSTHSITLTIISQLKISNFTTISFENINFYFGDNQKNSLIINSAIYINNLNSKTTLNLTDCKFESDSAITTGQFFKIESNIPYSLQITNFVITNINMYQSDIFTFISSNKPSQNYVKISNMIIRNSIFTNSTLFKFEAKINYLQYQSRLINISIIDTTFIFSNFFICNGLLNYTIGTLQIHSMSLYNTKILHNSSIFFIPNIESAIITSFSLIDSQLKDNSLIYSSNVINLQDCIINQTLIESSSLINNKVDYTKSKVALNYSQTILLKNLQVLNCNYNNKQQIISILKYDEIDKLIFNLTNFKMQNCISNTKLQNTQVSFDQVMIYIECQLCNLQNVQIQRGYGFPEMTIINSNTLEIRNFQFSQDQRYFSNVLHSTIDCVSKFAILELYFFLYVGQYKSIVIDNLNVSNCLSFNTPLVILKGYDLMQSLVEEKIYILDSQFSSNLLIISTRNKNTAIVSIESKQKGLITIFNTIFSYNHLNQYNQTLSQISSTTLLLSLKYGNVSLLNCQFYQNLVTNSTDSILYIDSEQLYIKDSNFKYNNIINYTLLSRYTLLSSTQNITLINFQFIFSIKSSSGNVIENVKIDSSNSIFGGGFYIITTGISIINITNSEFSNTKTTLSYLYFSKGGCFYIDAGSSELTLNIKNVTFNTSFSRYDGGAIYIIPSEISNKIEFDQLIVQDCFSIYNQFFSYVLSKKETVLSQIIFKNIIFYSTQEGLENYYSYLDGITEDDVQNIIKSNPLVFIQYGNFSIYNCTFQSIYMQFLLKIAHALNLFIFYFQLIIFECLKQESTVQAQHILLSNIKIINCTIGFSPLIQLNLRQLYAGNLQIFDLQITQVYQQIKTEKRECLAVSTTFLFQLDCPLKITQMNVQIIEHIDNQSKLNQLICNQFKIFKDLQYTFSLIEIEQINVGQKLTIEKMYIQNIQCIKCQFGLISIADVEQQNEQNIKITQILIQNSNCGRTGCLSVIKNRNELNIQDLTQNYRRLQQHNYENLLNSINNQMIIEESKFINNTALYGGSLLVIRINTIIRGCIFQNNFADIGGAIYYESEKEEIQILNSKIIENNAKIAGGLYLSSQSLQLTKQLDLQLDYNNSTLYGSNVLEKPRSLTLLIYEGLTLMEKKKIKNHINEIVEQIIINPYKIFGSSSEYSQLILPSGIRIKNYRYFDPIKSEFIPYNFKFRIIALDNFQEQIMGLSGSQCTLQPYGYNLSSQKEEQDVQFSLSQYDVIFDDQTGDYNLDNLIIYFNPTYDQDIVLRLQIQCNSVSVPLYQNNPPFQIYDYVTNYKLQVDIRTFPCQLGEFLNQTSGGCVLCDKFQNQYQVSKTAQNCSYKDDKKIKSVESSMIELREYYWRAYYYSERIEYCYHLIENCKGGWRSGDDSCILGHIGALCEQCDLYNSRGSGSYCVTSAYQCGSCHEIAYYVITIIFVSIWTLISTLMSVSSTKIIIEEFIKGMSLKAFGIRLAIKEAQTAILIKIFTNYLQIISTISTFQLQIPVGLTSVIKNVGNPIESLAYSLDCFLVNITDIQIIYFRIIWCLIITSSYLIVIFSFIAITIVTKLIKFNFSFISTSLIYLFIFLQPNLIGITISLLSSRIISDEQWIQGNVAYRYDTIQHSKWAITFCLPLLITFGFVLPAFLWYGLYKNKDHLDFSLVRKRWGYLYNEYRIHVYFWETFKIMQKEIIIIVLAYYDDLVPIKASLIFLVLFGYSFIAIKQKPYMTGQLNLIDTQSTVICAISIILASSIYTAKQQQLNEIIWPFYIIITLLNTYYMLRMIILILFAYFHKLHDKIDILKEFISKQLPIVQSNPSFKKLFDTHKNQQLRIKQNFAKLRDYLIPQAHLMIEFKKLKLIQPSSTNNFIKTYVKQKSETQQQFSAEISHANSPNHLNILQQSHAKKNEFSFPNSKREQQSFFISFQKDNKKQRQNAENRKGKNV</sequence>
<feature type="transmembrane region" description="Helical" evidence="2">
    <location>
        <begin position="2669"/>
        <end position="2696"/>
    </location>
</feature>
<feature type="transmembrane region" description="Helical" evidence="2">
    <location>
        <begin position="2860"/>
        <end position="2880"/>
    </location>
</feature>
<proteinExistence type="predicted"/>
<keyword evidence="2" id="KW-1133">Transmembrane helix</keyword>
<reference evidence="3" key="1">
    <citation type="submission" date="2021-01" db="EMBL/GenBank/DDBJ databases">
        <authorList>
            <consortium name="Genoscope - CEA"/>
            <person name="William W."/>
        </authorList>
    </citation>
    <scope>NUCLEOTIDE SEQUENCE</scope>
</reference>
<evidence type="ECO:0000256" key="2">
    <source>
        <dbReference type="SAM" id="Phobius"/>
    </source>
</evidence>
<evidence type="ECO:0008006" key="5">
    <source>
        <dbReference type="Google" id="ProtNLM"/>
    </source>
</evidence>
<keyword evidence="2" id="KW-0472">Membrane</keyword>
<comment type="caution">
    <text evidence="3">The sequence shown here is derived from an EMBL/GenBank/DDBJ whole genome shotgun (WGS) entry which is preliminary data.</text>
</comment>
<accession>A0A8S1PDX3</accession>
<organism evidence="3 4">
    <name type="scientific">Paramecium sonneborni</name>
    <dbReference type="NCBI Taxonomy" id="65129"/>
    <lineage>
        <taxon>Eukaryota</taxon>
        <taxon>Sar</taxon>
        <taxon>Alveolata</taxon>
        <taxon>Ciliophora</taxon>
        <taxon>Intramacronucleata</taxon>
        <taxon>Oligohymenophorea</taxon>
        <taxon>Peniculida</taxon>
        <taxon>Parameciidae</taxon>
        <taxon>Paramecium</taxon>
    </lineage>
</organism>
<dbReference type="CDD" id="cd00064">
    <property type="entry name" value="FU"/>
    <property type="match status" value="1"/>
</dbReference>
<dbReference type="Proteomes" id="UP000692954">
    <property type="component" value="Unassembled WGS sequence"/>
</dbReference>
<dbReference type="PANTHER" id="PTHR11319">
    <property type="entry name" value="G PROTEIN-COUPLED RECEPTOR-RELATED"/>
    <property type="match status" value="1"/>
</dbReference>
<dbReference type="PANTHER" id="PTHR11319:SF35">
    <property type="entry name" value="OUTER MEMBRANE PROTEIN PMPC-RELATED"/>
    <property type="match status" value="1"/>
</dbReference>
<dbReference type="OrthoDB" id="297383at2759"/>
<gene>
    <name evidence="3" type="ORF">PSON_ATCC_30995.1.T0760037</name>
</gene>
<feature type="compositionally biased region" description="Basic and acidic residues" evidence="1">
    <location>
        <begin position="3053"/>
        <end position="3070"/>
    </location>
</feature>
<name>A0A8S1PDX3_9CILI</name>
<feature type="transmembrane region" description="Helical" evidence="2">
    <location>
        <begin position="2708"/>
        <end position="2732"/>
    </location>
</feature>
<feature type="region of interest" description="Disordered" evidence="1">
    <location>
        <begin position="3051"/>
        <end position="3070"/>
    </location>
</feature>